<sequence>MREVAKPNDALAEVGGVNVHAGAAVPRRDRQLLKVAKGFGLSVGRLLDDNFDEIDEVSAYMRQLPEMEQEVATAVLRMLHDYATGEI</sequence>
<dbReference type="EMBL" id="PVNK01000081">
    <property type="protein sequence ID" value="PRQ03497.1"/>
    <property type="molecule type" value="Genomic_DNA"/>
</dbReference>
<name>A0A2S9YEF0_9BACT</name>
<dbReference type="AlphaFoldDB" id="A0A2S9YEF0"/>
<evidence type="ECO:0000313" key="1">
    <source>
        <dbReference type="EMBL" id="PRQ03497.1"/>
    </source>
</evidence>
<evidence type="ECO:0000313" key="2">
    <source>
        <dbReference type="Proteomes" id="UP000237968"/>
    </source>
</evidence>
<gene>
    <name evidence="1" type="ORF">ENSA5_15270</name>
</gene>
<protein>
    <submittedName>
        <fullName evidence="1">Uncharacterized protein</fullName>
    </submittedName>
</protein>
<dbReference type="RefSeq" id="WP_106390996.1">
    <property type="nucleotide sequence ID" value="NZ_PVNK01000081.1"/>
</dbReference>
<dbReference type="Proteomes" id="UP000237968">
    <property type="component" value="Unassembled WGS sequence"/>
</dbReference>
<proteinExistence type="predicted"/>
<keyword evidence="2" id="KW-1185">Reference proteome</keyword>
<reference evidence="1 2" key="1">
    <citation type="submission" date="2018-03" db="EMBL/GenBank/DDBJ databases">
        <title>Draft Genome Sequences of the Obligatory Marine Myxobacteria Enhygromyxa salina SWB005.</title>
        <authorList>
            <person name="Poehlein A."/>
            <person name="Moghaddam J.A."/>
            <person name="Harms H."/>
            <person name="Alanjari M."/>
            <person name="Koenig G.M."/>
            <person name="Daniel R."/>
            <person name="Schaeberle T.F."/>
        </authorList>
    </citation>
    <scope>NUCLEOTIDE SEQUENCE [LARGE SCALE GENOMIC DNA]</scope>
    <source>
        <strain evidence="1 2">SWB005</strain>
    </source>
</reference>
<comment type="caution">
    <text evidence="1">The sequence shown here is derived from an EMBL/GenBank/DDBJ whole genome shotgun (WGS) entry which is preliminary data.</text>
</comment>
<accession>A0A2S9YEF0</accession>
<organism evidence="1 2">
    <name type="scientific">Enhygromyxa salina</name>
    <dbReference type="NCBI Taxonomy" id="215803"/>
    <lineage>
        <taxon>Bacteria</taxon>
        <taxon>Pseudomonadati</taxon>
        <taxon>Myxococcota</taxon>
        <taxon>Polyangia</taxon>
        <taxon>Nannocystales</taxon>
        <taxon>Nannocystaceae</taxon>
        <taxon>Enhygromyxa</taxon>
    </lineage>
</organism>